<dbReference type="Proteomes" id="UP001162060">
    <property type="component" value="Unassembled WGS sequence"/>
</dbReference>
<comment type="caution">
    <text evidence="1">The sequence shown here is derived from an EMBL/GenBank/DDBJ whole genome shotgun (WGS) entry which is preliminary data.</text>
</comment>
<sequence length="59" mass="6873">MITDDVDYDRIDRGDWASAWQLSESHWPNLMQIPFLTADSSTTEWQHTARNAPDHLLCL</sequence>
<evidence type="ECO:0000313" key="2">
    <source>
        <dbReference type="Proteomes" id="UP001162060"/>
    </source>
</evidence>
<dbReference type="EMBL" id="CAKLBY020000377">
    <property type="protein sequence ID" value="CAK7946881.1"/>
    <property type="molecule type" value="Genomic_DNA"/>
</dbReference>
<dbReference type="AlphaFoldDB" id="A0AAV1VKT3"/>
<evidence type="ECO:0000313" key="1">
    <source>
        <dbReference type="EMBL" id="CAK7946881.1"/>
    </source>
</evidence>
<gene>
    <name evidence="1" type="ORF">PM001_LOCUS32031</name>
</gene>
<name>A0AAV1VKT3_9STRA</name>
<protein>
    <submittedName>
        <fullName evidence="1">Uncharacterized protein</fullName>
    </submittedName>
</protein>
<proteinExistence type="predicted"/>
<reference evidence="1" key="1">
    <citation type="submission" date="2024-01" db="EMBL/GenBank/DDBJ databases">
        <authorList>
            <person name="Webb A."/>
        </authorList>
    </citation>
    <scope>NUCLEOTIDE SEQUENCE</scope>
    <source>
        <strain evidence="1">Pm1</strain>
    </source>
</reference>
<organism evidence="1 2">
    <name type="scientific">Peronospora matthiolae</name>
    <dbReference type="NCBI Taxonomy" id="2874970"/>
    <lineage>
        <taxon>Eukaryota</taxon>
        <taxon>Sar</taxon>
        <taxon>Stramenopiles</taxon>
        <taxon>Oomycota</taxon>
        <taxon>Peronosporomycetes</taxon>
        <taxon>Peronosporales</taxon>
        <taxon>Peronosporaceae</taxon>
        <taxon>Peronospora</taxon>
    </lineage>
</organism>
<accession>A0AAV1VKT3</accession>